<dbReference type="OrthoDB" id="354351at2759"/>
<keyword evidence="2" id="KW-1185">Reference proteome</keyword>
<dbReference type="InterPro" id="IPR012674">
    <property type="entry name" value="Calycin"/>
</dbReference>
<gene>
    <name evidence="1" type="ORF">MGAL_10B012457</name>
</gene>
<dbReference type="EMBL" id="UYJE01000137">
    <property type="protein sequence ID" value="VDH90466.1"/>
    <property type="molecule type" value="Genomic_DNA"/>
</dbReference>
<comment type="caution">
    <text evidence="1">The sequence shown here is derived from an EMBL/GenBank/DDBJ whole genome shotgun (WGS) entry which is preliminary data.</text>
</comment>
<dbReference type="CDD" id="cd00742">
    <property type="entry name" value="FABP"/>
    <property type="match status" value="1"/>
</dbReference>
<organism evidence="1 2">
    <name type="scientific">Mytilus galloprovincialis</name>
    <name type="common">Mediterranean mussel</name>
    <dbReference type="NCBI Taxonomy" id="29158"/>
    <lineage>
        <taxon>Eukaryota</taxon>
        <taxon>Metazoa</taxon>
        <taxon>Spiralia</taxon>
        <taxon>Lophotrochozoa</taxon>
        <taxon>Mollusca</taxon>
        <taxon>Bivalvia</taxon>
        <taxon>Autobranchia</taxon>
        <taxon>Pteriomorphia</taxon>
        <taxon>Mytilida</taxon>
        <taxon>Mytiloidea</taxon>
        <taxon>Mytilidae</taxon>
        <taxon>Mytilinae</taxon>
        <taxon>Mytilus</taxon>
    </lineage>
</organism>
<dbReference type="SUPFAM" id="SSF50814">
    <property type="entry name" value="Lipocalins"/>
    <property type="match status" value="1"/>
</dbReference>
<accession>A0A8B6BGR1</accession>
<dbReference type="GO" id="GO:0008289">
    <property type="term" value="F:lipid binding"/>
    <property type="evidence" value="ECO:0007669"/>
    <property type="project" value="UniProtKB-KW"/>
</dbReference>
<sequence length="236" mass="27114">MAQFIGKWKGDGTSYKNYDKFAKESGLTDELIEKFRNAKNTVEFKREGEYWVLDTSSDVTPNKSYKFKPLEEVVTTGPMGKGVKFTVTIDSDSKMTMKEQSELMGWKAVKVVREIKGDKMTTCVLNKTVLMRTGGSGRGHGGRGRGRKRDPRAIHPLLGIIKRGMLRVQRCTNDPVDLQTQYALFFERLIKRGYKKNEIKTVMQEVTARQKFDIGILRSVFKTEHTLKEQYLKTQR</sequence>
<evidence type="ECO:0000313" key="1">
    <source>
        <dbReference type="EMBL" id="VDH90466.1"/>
    </source>
</evidence>
<dbReference type="Pfam" id="PF14651">
    <property type="entry name" value="Lipocalin_7"/>
    <property type="match status" value="1"/>
</dbReference>
<dbReference type="AlphaFoldDB" id="A0A8B6BGR1"/>
<dbReference type="Gene3D" id="2.40.128.20">
    <property type="match status" value="1"/>
</dbReference>
<name>A0A8B6BGR1_MYTGA</name>
<proteinExistence type="predicted"/>
<protein>
    <submittedName>
        <fullName evidence="1">Uncharacterized protein</fullName>
    </submittedName>
</protein>
<dbReference type="Proteomes" id="UP000596742">
    <property type="component" value="Unassembled WGS sequence"/>
</dbReference>
<evidence type="ECO:0000313" key="2">
    <source>
        <dbReference type="Proteomes" id="UP000596742"/>
    </source>
</evidence>
<reference evidence="1" key="1">
    <citation type="submission" date="2018-11" db="EMBL/GenBank/DDBJ databases">
        <authorList>
            <person name="Alioto T."/>
            <person name="Alioto T."/>
        </authorList>
    </citation>
    <scope>NUCLEOTIDE SEQUENCE</scope>
</reference>